<keyword evidence="13" id="KW-1185">Reference proteome</keyword>
<feature type="transmembrane region" description="Helical" evidence="10">
    <location>
        <begin position="440"/>
        <end position="462"/>
    </location>
</feature>
<keyword evidence="7 10" id="KW-1133">Transmembrane helix</keyword>
<dbReference type="InterPro" id="IPR027417">
    <property type="entry name" value="P-loop_NTPase"/>
</dbReference>
<keyword evidence="5" id="KW-0547">Nucleotide-binding</keyword>
<evidence type="ECO:0000256" key="2">
    <source>
        <dbReference type="ARBA" id="ARBA00005814"/>
    </source>
</evidence>
<dbReference type="Pfam" id="PF19055">
    <property type="entry name" value="ABC2_membrane_7"/>
    <property type="match status" value="1"/>
</dbReference>
<dbReference type="PROSITE" id="PS50893">
    <property type="entry name" value="ABC_TRANSPORTER_2"/>
    <property type="match status" value="1"/>
</dbReference>
<comment type="subcellular location">
    <subcellularLocation>
        <location evidence="1">Membrane</location>
        <topology evidence="1">Multi-pass membrane protein</topology>
    </subcellularLocation>
</comment>
<evidence type="ECO:0000256" key="3">
    <source>
        <dbReference type="ARBA" id="ARBA00022448"/>
    </source>
</evidence>
<keyword evidence="4 10" id="KW-0812">Transmembrane</keyword>
<proteinExistence type="inferred from homology"/>
<dbReference type="PANTHER" id="PTHR48042">
    <property type="entry name" value="ABC TRANSPORTER G FAMILY MEMBER 11"/>
    <property type="match status" value="1"/>
</dbReference>
<protein>
    <submittedName>
        <fullName evidence="12">ABC transporter, putative</fullName>
    </submittedName>
</protein>
<keyword evidence="3" id="KW-0813">Transport</keyword>
<dbReference type="InterPro" id="IPR043926">
    <property type="entry name" value="ABCG_dom"/>
</dbReference>
<evidence type="ECO:0000259" key="11">
    <source>
        <dbReference type="PROSITE" id="PS50893"/>
    </source>
</evidence>
<evidence type="ECO:0000256" key="7">
    <source>
        <dbReference type="ARBA" id="ARBA00022989"/>
    </source>
</evidence>
<dbReference type="PANTHER" id="PTHR48042:SF11">
    <property type="entry name" value="ABC TRANSPORTER G FAMILY MEMBER 11"/>
    <property type="match status" value="1"/>
</dbReference>
<dbReference type="InParanoid" id="E9EIC5"/>
<dbReference type="InterPro" id="IPR013525">
    <property type="entry name" value="ABC2_TM"/>
</dbReference>
<dbReference type="GO" id="GO:0016887">
    <property type="term" value="F:ATP hydrolysis activity"/>
    <property type="evidence" value="ECO:0007669"/>
    <property type="project" value="InterPro"/>
</dbReference>
<dbReference type="GO" id="GO:0005524">
    <property type="term" value="F:ATP binding"/>
    <property type="evidence" value="ECO:0007669"/>
    <property type="project" value="UniProtKB-KW"/>
</dbReference>
<keyword evidence="8 10" id="KW-0472">Membrane</keyword>
<feature type="region of interest" description="Disordered" evidence="9">
    <location>
        <begin position="1"/>
        <end position="34"/>
    </location>
</feature>
<evidence type="ECO:0000256" key="9">
    <source>
        <dbReference type="SAM" id="MobiDB-lite"/>
    </source>
</evidence>
<evidence type="ECO:0000313" key="12">
    <source>
        <dbReference type="EMBL" id="EFY84321.1"/>
    </source>
</evidence>
<dbReference type="AlphaFoldDB" id="E9EIC5"/>
<reference evidence="12 13" key="1">
    <citation type="journal article" date="2011" name="PLoS Genet.">
        <title>Genome sequencing and comparative transcriptomics of the model entomopathogenic fungi Metarhizium anisopliae and M. acridum.</title>
        <authorList>
            <person name="Gao Q."/>
            <person name="Jin K."/>
            <person name="Ying S.H."/>
            <person name="Zhang Y."/>
            <person name="Xiao G."/>
            <person name="Shang Y."/>
            <person name="Duan Z."/>
            <person name="Hu X."/>
            <person name="Xie X.Q."/>
            <person name="Zhou G."/>
            <person name="Peng G."/>
            <person name="Luo Z."/>
            <person name="Huang W."/>
            <person name="Wang B."/>
            <person name="Fang W."/>
            <person name="Wang S."/>
            <person name="Zhong Y."/>
            <person name="Ma L.J."/>
            <person name="St Leger R.J."/>
            <person name="Zhao G.P."/>
            <person name="Pei Y."/>
            <person name="Feng M.G."/>
            <person name="Xia Y."/>
            <person name="Wang C."/>
        </authorList>
    </citation>
    <scope>NUCLEOTIDE SEQUENCE [LARGE SCALE GENOMIC DNA]</scope>
    <source>
        <strain evidence="12 13">CQMa 102</strain>
    </source>
</reference>
<dbReference type="SMART" id="SM00382">
    <property type="entry name" value="AAA"/>
    <property type="match status" value="1"/>
</dbReference>
<dbReference type="EMBL" id="GL698635">
    <property type="protein sequence ID" value="EFY84321.1"/>
    <property type="molecule type" value="Genomic_DNA"/>
</dbReference>
<feature type="transmembrane region" description="Helical" evidence="10">
    <location>
        <begin position="581"/>
        <end position="603"/>
    </location>
</feature>
<evidence type="ECO:0000256" key="1">
    <source>
        <dbReference type="ARBA" id="ARBA00004141"/>
    </source>
</evidence>
<organism evidence="13">
    <name type="scientific">Metarhizium acridum (strain CQMa 102)</name>
    <dbReference type="NCBI Taxonomy" id="655827"/>
    <lineage>
        <taxon>Eukaryota</taxon>
        <taxon>Fungi</taxon>
        <taxon>Dikarya</taxon>
        <taxon>Ascomycota</taxon>
        <taxon>Pezizomycotina</taxon>
        <taxon>Sordariomycetes</taxon>
        <taxon>Hypocreomycetidae</taxon>
        <taxon>Hypocreales</taxon>
        <taxon>Clavicipitaceae</taxon>
        <taxon>Metarhizium</taxon>
    </lineage>
</organism>
<name>E9EIC5_METAQ</name>
<dbReference type="OMA" id="MCVNGFM"/>
<dbReference type="GO" id="GO:0016020">
    <property type="term" value="C:membrane"/>
    <property type="evidence" value="ECO:0007669"/>
    <property type="project" value="UniProtKB-SubCell"/>
</dbReference>
<evidence type="ECO:0000256" key="4">
    <source>
        <dbReference type="ARBA" id="ARBA00022692"/>
    </source>
</evidence>
<evidence type="ECO:0000256" key="8">
    <source>
        <dbReference type="ARBA" id="ARBA00023136"/>
    </source>
</evidence>
<dbReference type="InterPro" id="IPR003439">
    <property type="entry name" value="ABC_transporter-like_ATP-bd"/>
</dbReference>
<feature type="transmembrane region" description="Helical" evidence="10">
    <location>
        <begin position="553"/>
        <end position="574"/>
    </location>
</feature>
<evidence type="ECO:0000256" key="5">
    <source>
        <dbReference type="ARBA" id="ARBA00022741"/>
    </source>
</evidence>
<dbReference type="InterPro" id="IPR052215">
    <property type="entry name" value="Plant_ABCG"/>
</dbReference>
<dbReference type="GO" id="GO:0140359">
    <property type="term" value="F:ABC-type transporter activity"/>
    <property type="evidence" value="ECO:0007669"/>
    <property type="project" value="InterPro"/>
</dbReference>
<dbReference type="STRING" id="655827.E9EIC5"/>
<dbReference type="SUPFAM" id="SSF52540">
    <property type="entry name" value="P-loop containing nucleoside triphosphate hydrolases"/>
    <property type="match status" value="1"/>
</dbReference>
<dbReference type="HOGENOM" id="CLU_000604_57_7_1"/>
<comment type="similarity">
    <text evidence="2">Belongs to the ABC transporter superfamily. ABCG family. Eye pigment precursor importer (TC 3.A.1.204) subfamily.</text>
</comment>
<feature type="transmembrane region" description="Helical" evidence="10">
    <location>
        <begin position="474"/>
        <end position="497"/>
    </location>
</feature>
<accession>E9EIC5</accession>
<dbReference type="Proteomes" id="UP000002499">
    <property type="component" value="Unassembled WGS sequence"/>
</dbReference>
<dbReference type="FunFam" id="3.40.50.300:FF:001305">
    <property type="entry name" value="ABCG transporter ABC superfamily"/>
    <property type="match status" value="1"/>
</dbReference>
<feature type="transmembrane region" description="Helical" evidence="10">
    <location>
        <begin position="679"/>
        <end position="697"/>
    </location>
</feature>
<evidence type="ECO:0000256" key="6">
    <source>
        <dbReference type="ARBA" id="ARBA00022840"/>
    </source>
</evidence>
<gene>
    <name evidence="12" type="ORF">MAC_09623</name>
</gene>
<dbReference type="Gene3D" id="3.40.50.300">
    <property type="entry name" value="P-loop containing nucleotide triphosphate hydrolases"/>
    <property type="match status" value="1"/>
</dbReference>
<feature type="domain" description="ABC transporter" evidence="11">
    <location>
        <begin position="40"/>
        <end position="287"/>
    </location>
</feature>
<dbReference type="OrthoDB" id="66620at2759"/>
<dbReference type="Pfam" id="PF00005">
    <property type="entry name" value="ABC_tran"/>
    <property type="match status" value="1"/>
</dbReference>
<feature type="transmembrane region" description="Helical" evidence="10">
    <location>
        <begin position="518"/>
        <end position="541"/>
    </location>
</feature>
<dbReference type="Pfam" id="PF01061">
    <property type="entry name" value="ABC2_membrane"/>
    <property type="match status" value="1"/>
</dbReference>
<evidence type="ECO:0000313" key="13">
    <source>
        <dbReference type="Proteomes" id="UP000002499"/>
    </source>
</evidence>
<dbReference type="eggNOG" id="KOG0061">
    <property type="taxonomic scope" value="Eukaryota"/>
</dbReference>
<keyword evidence="6" id="KW-0067">ATP-binding</keyword>
<dbReference type="InterPro" id="IPR003593">
    <property type="entry name" value="AAA+_ATPase"/>
</dbReference>
<sequence length="701" mass="76516">MVQQAMGCEKPDRPPVGVETDPEQQPVADGHLDNSTVKNITWSGVTVTVKDRETRKPKRIVDDAAGAVLAGEICALMGPSGCGKTTLLNVLARRPTNASDVQAKVLINGNQVSQSAFRQLTCFVEQEDALIGSLTVRETLEFSSRLASTSSLSRKERLLRIDSLLASFGLTSQASTLIGTPIRKGISGGQKRRVGVASQLMTSPRVLFLDEPTSGLDSAASREVVSYLRAVARRHALIVVCSIHQPSTATFNLFDRLVLLAAGKTHFCGPVAAAVPQFHALGAAVPSYTNPAEFLLDLVNLDFSRDAAAAASARLDALHAQWLASPQARETGALIPDLSAAAHPLDLSDTRNPYTNPAEFLLDLVNLDFSRDAAAAASARLDALHAQWLASPQARETGALIADLSAAAHPLDLSEMRKPSPLRLTLTLLHRSLVKSYRDVVAYGIRIAMYTGLAVMMGTVWVRLSPNQESIQPFINALFFGSAFMSFMAVAYVPAFLEDRLQYVKDLRNGLYGAGEFVVANFLIGVPYLFFISVLFSAVSYWLSNFQPTAKAFFTWIMWLFLDLLAAESLVVFMSSLVPSFVISLALVAFANGLWMSVGGFMVPPTILNAFYKYVFHYWDYQKYVFEGMMVNEFAERTYACGHGCRCMYQLPLADRCEIAGQAVLDQYGYSTGNMGRNVGIMISIIAGYRIASWIVLKLRK</sequence>
<evidence type="ECO:0000256" key="10">
    <source>
        <dbReference type="SAM" id="Phobius"/>
    </source>
</evidence>
<dbReference type="PROSITE" id="PS00211">
    <property type="entry name" value="ABC_TRANSPORTER_1"/>
    <property type="match status" value="1"/>
</dbReference>
<dbReference type="InterPro" id="IPR017871">
    <property type="entry name" value="ABC_transporter-like_CS"/>
</dbReference>